<sequence>MGFFNKVILLGNVTRNPEVRYIPGNGTAVGRFGLAVNRRYKSGNETKDEVCYIDIVAFSKLGEFCGEFLTKGLSVLVEGRLSYRTWEQDGVKKSKHEVVAENIQLVWKKDRSDVNDIVEGSYDSAEINEEDIPF</sequence>
<keyword evidence="2" id="KW-0227">DNA damage</keyword>
<dbReference type="SUPFAM" id="SSF50249">
    <property type="entry name" value="Nucleic acid-binding proteins"/>
    <property type="match status" value="1"/>
</dbReference>
<dbReference type="GO" id="GO:0006281">
    <property type="term" value="P:DNA repair"/>
    <property type="evidence" value="ECO:0007669"/>
    <property type="project" value="UniProtKB-UniRule"/>
</dbReference>
<dbReference type="Gene3D" id="2.40.50.140">
    <property type="entry name" value="Nucleic acid-binding proteins"/>
    <property type="match status" value="1"/>
</dbReference>
<name>A0A2J6WI95_9BACT</name>
<dbReference type="GO" id="GO:0009295">
    <property type="term" value="C:nucleoid"/>
    <property type="evidence" value="ECO:0007669"/>
    <property type="project" value="TreeGrafter"/>
</dbReference>
<dbReference type="AlphaFoldDB" id="A0A2J6WI95"/>
<protein>
    <recommendedName>
        <fullName evidence="2 3">Single-stranded DNA-binding protein</fullName>
        <shortName evidence="2">SSB</shortName>
    </recommendedName>
</protein>
<dbReference type="RefSeq" id="WP_424604855.1">
    <property type="nucleotide sequence ID" value="NZ_JBNAVA010000001.1"/>
</dbReference>
<evidence type="ECO:0000256" key="2">
    <source>
        <dbReference type="HAMAP-Rule" id="MF_00984"/>
    </source>
</evidence>
<proteinExistence type="inferred from homology"/>
<gene>
    <name evidence="4" type="ORF">C0187_05965</name>
</gene>
<evidence type="ECO:0000256" key="1">
    <source>
        <dbReference type="ARBA" id="ARBA00023125"/>
    </source>
</evidence>
<feature type="short sequence motif" description="Important for interaction with partner proteins" evidence="2">
    <location>
        <begin position="129"/>
        <end position="134"/>
    </location>
</feature>
<comment type="subunit">
    <text evidence="2">Homotetramer.</text>
</comment>
<keyword evidence="2" id="KW-0233">DNA recombination</keyword>
<comment type="caution">
    <text evidence="2">Lacks conserved residue(s) required for the propagation of feature annotation.</text>
</comment>
<evidence type="ECO:0000313" key="5">
    <source>
        <dbReference type="Proteomes" id="UP000242881"/>
    </source>
</evidence>
<dbReference type="NCBIfam" id="TIGR00621">
    <property type="entry name" value="ssb"/>
    <property type="match status" value="1"/>
</dbReference>
<accession>A0A2J6WI95</accession>
<dbReference type="GO" id="GO:0003697">
    <property type="term" value="F:single-stranded DNA binding"/>
    <property type="evidence" value="ECO:0007669"/>
    <property type="project" value="UniProtKB-UniRule"/>
</dbReference>
<dbReference type="CDD" id="cd04496">
    <property type="entry name" value="SSB_OBF"/>
    <property type="match status" value="1"/>
</dbReference>
<dbReference type="GO" id="GO:0006310">
    <property type="term" value="P:DNA recombination"/>
    <property type="evidence" value="ECO:0007669"/>
    <property type="project" value="UniProtKB-UniRule"/>
</dbReference>
<organism evidence="4 5">
    <name type="scientific">Calditerrivibrio nitroreducens</name>
    <dbReference type="NCBI Taxonomy" id="477976"/>
    <lineage>
        <taxon>Bacteria</taxon>
        <taxon>Pseudomonadati</taxon>
        <taxon>Deferribacterota</taxon>
        <taxon>Deferribacteres</taxon>
        <taxon>Deferribacterales</taxon>
        <taxon>Calditerrivibrionaceae</taxon>
    </lineage>
</organism>
<dbReference type="Proteomes" id="UP000242881">
    <property type="component" value="Unassembled WGS sequence"/>
</dbReference>
<dbReference type="InterPro" id="IPR012340">
    <property type="entry name" value="NA-bd_OB-fold"/>
</dbReference>
<keyword evidence="1 2" id="KW-0238">DNA-binding</keyword>
<comment type="function">
    <text evidence="2">Plays an important role in DNA replication, recombination and repair. Binds to ssDNA and to an array of partner proteins to recruit them to their sites of action during DNA metabolism.</text>
</comment>
<dbReference type="Pfam" id="PF00436">
    <property type="entry name" value="SSB"/>
    <property type="match status" value="1"/>
</dbReference>
<dbReference type="PANTHER" id="PTHR10302">
    <property type="entry name" value="SINGLE-STRANDED DNA-BINDING PROTEIN"/>
    <property type="match status" value="1"/>
</dbReference>
<reference evidence="4 5" key="1">
    <citation type="submission" date="2018-01" db="EMBL/GenBank/DDBJ databases">
        <title>Metagenomic assembled genomes from two thermal pools in the Uzon Caldera, Kamchatka, Russia.</title>
        <authorList>
            <person name="Wilkins L."/>
            <person name="Ettinger C."/>
        </authorList>
    </citation>
    <scope>NUCLEOTIDE SEQUENCE [LARGE SCALE GENOMIC DNA]</scope>
    <source>
        <strain evidence="4">ZAV-05</strain>
    </source>
</reference>
<dbReference type="InterPro" id="IPR000424">
    <property type="entry name" value="Primosome_PriB/ssb"/>
</dbReference>
<dbReference type="PANTHER" id="PTHR10302:SF27">
    <property type="entry name" value="SINGLE-STRANDED DNA-BINDING PROTEIN"/>
    <property type="match status" value="1"/>
</dbReference>
<keyword evidence="2" id="KW-0234">DNA repair</keyword>
<dbReference type="GO" id="GO:0006260">
    <property type="term" value="P:DNA replication"/>
    <property type="evidence" value="ECO:0007669"/>
    <property type="project" value="UniProtKB-UniRule"/>
</dbReference>
<comment type="caution">
    <text evidence="4">The sequence shown here is derived from an EMBL/GenBank/DDBJ whole genome shotgun (WGS) entry which is preliminary data.</text>
</comment>
<keyword evidence="2" id="KW-0235">DNA replication</keyword>
<dbReference type="InterPro" id="IPR011344">
    <property type="entry name" value="ssDNA-bd"/>
</dbReference>
<dbReference type="PROSITE" id="PS50935">
    <property type="entry name" value="SSB"/>
    <property type="match status" value="1"/>
</dbReference>
<dbReference type="EMBL" id="PNIN01000058">
    <property type="protein sequence ID" value="PMP70092.1"/>
    <property type="molecule type" value="Genomic_DNA"/>
</dbReference>
<evidence type="ECO:0000256" key="3">
    <source>
        <dbReference type="RuleBase" id="RU000524"/>
    </source>
</evidence>
<evidence type="ECO:0000313" key="4">
    <source>
        <dbReference type="EMBL" id="PMP70092.1"/>
    </source>
</evidence>
<dbReference type="HAMAP" id="MF_00984">
    <property type="entry name" value="SSB"/>
    <property type="match status" value="1"/>
</dbReference>